<proteinExistence type="predicted"/>
<evidence type="ECO:0000313" key="2">
    <source>
        <dbReference type="EMBL" id="GFY35849.1"/>
    </source>
</evidence>
<feature type="region of interest" description="Disordered" evidence="1">
    <location>
        <begin position="14"/>
        <end position="49"/>
    </location>
</feature>
<feature type="compositionally biased region" description="Acidic residues" evidence="1">
    <location>
        <begin position="37"/>
        <end position="49"/>
    </location>
</feature>
<comment type="caution">
    <text evidence="2">The sequence shown here is derived from an EMBL/GenBank/DDBJ whole genome shotgun (WGS) entry which is preliminary data.</text>
</comment>
<dbReference type="Proteomes" id="UP000887159">
    <property type="component" value="Unassembled WGS sequence"/>
</dbReference>
<accession>A0A8X6WKA8</accession>
<reference evidence="2" key="1">
    <citation type="submission" date="2020-08" db="EMBL/GenBank/DDBJ databases">
        <title>Multicomponent nature underlies the extraordinary mechanical properties of spider dragline silk.</title>
        <authorList>
            <person name="Kono N."/>
            <person name="Nakamura H."/>
            <person name="Mori M."/>
            <person name="Yoshida Y."/>
            <person name="Ohtoshi R."/>
            <person name="Malay A.D."/>
            <person name="Moran D.A.P."/>
            <person name="Tomita M."/>
            <person name="Numata K."/>
            <person name="Arakawa K."/>
        </authorList>
    </citation>
    <scope>NUCLEOTIDE SEQUENCE</scope>
</reference>
<dbReference type="AlphaFoldDB" id="A0A8X6WKA8"/>
<evidence type="ECO:0000256" key="1">
    <source>
        <dbReference type="SAM" id="MobiDB-lite"/>
    </source>
</evidence>
<name>A0A8X6WKA8_TRICX</name>
<evidence type="ECO:0000313" key="3">
    <source>
        <dbReference type="Proteomes" id="UP000887159"/>
    </source>
</evidence>
<dbReference type="EMBL" id="BMAU01021435">
    <property type="protein sequence ID" value="GFY35849.1"/>
    <property type="molecule type" value="Genomic_DNA"/>
</dbReference>
<gene>
    <name evidence="2" type="ORF">TNCV_4842251</name>
</gene>
<feature type="compositionally biased region" description="Acidic residues" evidence="1">
    <location>
        <begin position="19"/>
        <end position="29"/>
    </location>
</feature>
<keyword evidence="3" id="KW-1185">Reference proteome</keyword>
<protein>
    <submittedName>
        <fullName evidence="2">Uncharacterized protein</fullName>
    </submittedName>
</protein>
<sequence>MRKLTVSEALQYRQQLSENESENGNDEEIVFSNDEYVPPDEENISSDEDTVSKFPVRCTSRKNTSGKKEQCVNKRKKLSVTNPDEINYGTFVTNNGTCWKSIFSGSCMGGRIAEHNVFKEKSGPTSYAKRNFENGYTISSWRLLIDEPMHIKNCTEEEAHRQLVINE</sequence>
<organism evidence="2 3">
    <name type="scientific">Trichonephila clavipes</name>
    <name type="common">Golden silk orbweaver</name>
    <name type="synonym">Nephila clavipes</name>
    <dbReference type="NCBI Taxonomy" id="2585209"/>
    <lineage>
        <taxon>Eukaryota</taxon>
        <taxon>Metazoa</taxon>
        <taxon>Ecdysozoa</taxon>
        <taxon>Arthropoda</taxon>
        <taxon>Chelicerata</taxon>
        <taxon>Arachnida</taxon>
        <taxon>Araneae</taxon>
        <taxon>Araneomorphae</taxon>
        <taxon>Entelegynae</taxon>
        <taxon>Araneoidea</taxon>
        <taxon>Nephilidae</taxon>
        <taxon>Trichonephila</taxon>
    </lineage>
</organism>